<keyword evidence="3" id="KW-0813">Transport</keyword>
<feature type="transmembrane region" description="Helical" evidence="9">
    <location>
        <begin position="178"/>
        <end position="204"/>
    </location>
</feature>
<dbReference type="EMBL" id="LHXU01000018">
    <property type="protein sequence ID" value="KXB00158.1"/>
    <property type="molecule type" value="Genomic_DNA"/>
</dbReference>
<dbReference type="PATRIC" id="fig|1698270.3.peg.325"/>
<protein>
    <recommendedName>
        <fullName evidence="12">Cation transporter</fullName>
    </recommendedName>
</protein>
<evidence type="ECO:0000256" key="4">
    <source>
        <dbReference type="ARBA" id="ARBA00022475"/>
    </source>
</evidence>
<dbReference type="GO" id="GO:0005886">
    <property type="term" value="C:plasma membrane"/>
    <property type="evidence" value="ECO:0007669"/>
    <property type="project" value="UniProtKB-SubCell"/>
</dbReference>
<proteinExistence type="inferred from homology"/>
<evidence type="ECO:0000256" key="9">
    <source>
        <dbReference type="SAM" id="Phobius"/>
    </source>
</evidence>
<organism evidence="10 11">
    <name type="scientific">candidate division MSBL1 archaeon SCGC-AAA259M10</name>
    <dbReference type="NCBI Taxonomy" id="1698270"/>
    <lineage>
        <taxon>Archaea</taxon>
        <taxon>Methanobacteriati</taxon>
        <taxon>Methanobacteriota</taxon>
        <taxon>candidate division MSBL1</taxon>
    </lineage>
</organism>
<feature type="transmembrane region" description="Helical" evidence="9">
    <location>
        <begin position="32"/>
        <end position="49"/>
    </location>
</feature>
<dbReference type="PANTHER" id="PTHR32024:SF2">
    <property type="entry name" value="TRK SYSTEM POTASSIUM UPTAKE PROTEIN TRKG-RELATED"/>
    <property type="match status" value="1"/>
</dbReference>
<evidence type="ECO:0000256" key="8">
    <source>
        <dbReference type="ARBA" id="ARBA00023136"/>
    </source>
</evidence>
<evidence type="ECO:0000256" key="3">
    <source>
        <dbReference type="ARBA" id="ARBA00022448"/>
    </source>
</evidence>
<keyword evidence="5 9" id="KW-0812">Transmembrane</keyword>
<dbReference type="PANTHER" id="PTHR32024">
    <property type="entry name" value="TRK SYSTEM POTASSIUM UPTAKE PROTEIN TRKG-RELATED"/>
    <property type="match status" value="1"/>
</dbReference>
<feature type="transmembrane region" description="Helical" evidence="9">
    <location>
        <begin position="224"/>
        <end position="248"/>
    </location>
</feature>
<dbReference type="Proteomes" id="UP000070341">
    <property type="component" value="Unassembled WGS sequence"/>
</dbReference>
<keyword evidence="11" id="KW-1185">Reference proteome</keyword>
<evidence type="ECO:0000256" key="7">
    <source>
        <dbReference type="ARBA" id="ARBA00023065"/>
    </source>
</evidence>
<comment type="subcellular location">
    <subcellularLocation>
        <location evidence="1">Cell membrane</location>
        <topology evidence="1">Multi-pass membrane protein</topology>
    </subcellularLocation>
</comment>
<evidence type="ECO:0000313" key="11">
    <source>
        <dbReference type="Proteomes" id="UP000070341"/>
    </source>
</evidence>
<dbReference type="GO" id="GO:0030001">
    <property type="term" value="P:metal ion transport"/>
    <property type="evidence" value="ECO:0007669"/>
    <property type="project" value="UniProtKB-ARBA"/>
</dbReference>
<feature type="transmembrane region" description="Helical" evidence="9">
    <location>
        <begin position="383"/>
        <end position="403"/>
    </location>
</feature>
<feature type="transmembrane region" description="Helical" evidence="9">
    <location>
        <begin position="7"/>
        <end position="26"/>
    </location>
</feature>
<dbReference type="InterPro" id="IPR003445">
    <property type="entry name" value="Cat_transpt"/>
</dbReference>
<feature type="transmembrane region" description="Helical" evidence="9">
    <location>
        <begin position="126"/>
        <end position="148"/>
    </location>
</feature>
<keyword evidence="8 9" id="KW-0472">Membrane</keyword>
<dbReference type="Pfam" id="PF02386">
    <property type="entry name" value="TrkH"/>
    <property type="match status" value="2"/>
</dbReference>
<evidence type="ECO:0000256" key="5">
    <source>
        <dbReference type="ARBA" id="ARBA00022692"/>
    </source>
</evidence>
<reference evidence="10 11" key="1">
    <citation type="journal article" date="2016" name="Sci. Rep.">
        <title>Metabolic traits of an uncultured archaeal lineage -MSBL1- from brine pools of the Red Sea.</title>
        <authorList>
            <person name="Mwirichia R."/>
            <person name="Alam I."/>
            <person name="Rashid M."/>
            <person name="Vinu M."/>
            <person name="Ba-Alawi W."/>
            <person name="Anthony Kamau A."/>
            <person name="Kamanda Ngugi D."/>
            <person name="Goker M."/>
            <person name="Klenk H.P."/>
            <person name="Bajic V."/>
            <person name="Stingl U."/>
        </authorList>
    </citation>
    <scope>NUCLEOTIDE SEQUENCE [LARGE SCALE GENOMIC DNA]</scope>
    <source>
        <strain evidence="10">SCGC-AAA259M10</strain>
    </source>
</reference>
<dbReference type="AlphaFoldDB" id="A0A133V135"/>
<feature type="transmembrane region" description="Helical" evidence="9">
    <location>
        <begin position="268"/>
        <end position="286"/>
    </location>
</feature>
<evidence type="ECO:0000256" key="1">
    <source>
        <dbReference type="ARBA" id="ARBA00004651"/>
    </source>
</evidence>
<sequence length="468" mass="50567">MRDLFAFIFLLIAGILLVPVLVAAIYMEFSHIPSFVLPAAISGGIGIIFRKKYDEEGNLRLGEAMLLVAIAWVLMSGFGAVPYIISLNLGPLNAMFESAAGFTATGLTILQGAEGWLVEVPPHSMLFWRSFTQWVGGVGVVVLFLAIIPRTGRFARLLFESEAREERMLPRIKDTARYIYKAYLLFTILGIIGFVLGGMGLFAAVNHSMTGIATGGFSVTADSFAGYGGPILAVAIFLMIMGAISFALHRKAFDGNWRALLNSWEVRLMIGLIALSALALALDVGIKNSIFQTTSALTGTGFSTTGLIPGDWSSFQKGVLTVLMVLGGGYGSTSSAIKLIRSIIIIGTLLWIIKRAFLPDRAIVPLKIGGVEYEEKDVMEASMYAFIYIGFLIVSSLLIMILMPDWSGIDVIFESASAQGNVGLSVGITEVAPSPVKWILIGQMLAGRLEILPYVALFYKITQKIGLH</sequence>
<evidence type="ECO:0000313" key="10">
    <source>
        <dbReference type="EMBL" id="KXB00158.1"/>
    </source>
</evidence>
<dbReference type="GO" id="GO:0008324">
    <property type="term" value="F:monoatomic cation transmembrane transporter activity"/>
    <property type="evidence" value="ECO:0007669"/>
    <property type="project" value="InterPro"/>
</dbReference>
<gene>
    <name evidence="10" type="ORF">AKJ40_01805</name>
</gene>
<keyword evidence="4" id="KW-1003">Cell membrane</keyword>
<comment type="similarity">
    <text evidence="2">Belongs to the TrkH potassium transport family.</text>
</comment>
<comment type="caution">
    <text evidence="10">The sequence shown here is derived from an EMBL/GenBank/DDBJ whole genome shotgun (WGS) entry which is preliminary data.</text>
</comment>
<keyword evidence="7" id="KW-0406">Ion transport</keyword>
<keyword evidence="6 9" id="KW-1133">Transmembrane helix</keyword>
<evidence type="ECO:0000256" key="6">
    <source>
        <dbReference type="ARBA" id="ARBA00022989"/>
    </source>
</evidence>
<feature type="transmembrane region" description="Helical" evidence="9">
    <location>
        <begin position="61"/>
        <end position="85"/>
    </location>
</feature>
<evidence type="ECO:0008006" key="12">
    <source>
        <dbReference type="Google" id="ProtNLM"/>
    </source>
</evidence>
<feature type="transmembrane region" description="Helical" evidence="9">
    <location>
        <begin position="335"/>
        <end position="353"/>
    </location>
</feature>
<accession>A0A133V135</accession>
<evidence type="ECO:0000256" key="2">
    <source>
        <dbReference type="ARBA" id="ARBA00009137"/>
    </source>
</evidence>
<name>A0A133V135_9EURY</name>